<protein>
    <submittedName>
        <fullName evidence="2">Uncharacterized protein</fullName>
    </submittedName>
</protein>
<feature type="compositionally biased region" description="Low complexity" evidence="1">
    <location>
        <begin position="76"/>
        <end position="93"/>
    </location>
</feature>
<keyword evidence="3" id="KW-1185">Reference proteome</keyword>
<feature type="compositionally biased region" description="Gly residues" evidence="1">
    <location>
        <begin position="646"/>
        <end position="655"/>
    </location>
</feature>
<dbReference type="KEGG" id="pseb:EOK75_02020"/>
<evidence type="ECO:0000256" key="1">
    <source>
        <dbReference type="SAM" id="MobiDB-lite"/>
    </source>
</evidence>
<organism evidence="2 3">
    <name type="scientific">Pseudorhodobacter turbinis</name>
    <dbReference type="NCBI Taxonomy" id="2500533"/>
    <lineage>
        <taxon>Bacteria</taxon>
        <taxon>Pseudomonadati</taxon>
        <taxon>Pseudomonadota</taxon>
        <taxon>Alphaproteobacteria</taxon>
        <taxon>Rhodobacterales</taxon>
        <taxon>Paracoccaceae</taxon>
        <taxon>Pseudorhodobacter</taxon>
    </lineage>
</organism>
<dbReference type="RefSeq" id="WP_137192352.1">
    <property type="nucleotide sequence ID" value="NZ_CP039964.1"/>
</dbReference>
<feature type="region of interest" description="Disordered" evidence="1">
    <location>
        <begin position="123"/>
        <end position="143"/>
    </location>
</feature>
<dbReference type="OrthoDB" id="8563833at2"/>
<reference evidence="2 3" key="1">
    <citation type="submission" date="2019-05" db="EMBL/GenBank/DDBJ databases">
        <title>Pseudorhodobacter turbinis sp. nov., isolated from the gut of the Korean turban shell.</title>
        <authorList>
            <person name="Jeong Y.-S."/>
            <person name="Kang W.-R."/>
            <person name="Bae J.-W."/>
        </authorList>
    </citation>
    <scope>NUCLEOTIDE SEQUENCE [LARGE SCALE GENOMIC DNA]</scope>
    <source>
        <strain evidence="2 3">S12M18</strain>
    </source>
</reference>
<name>A0A4P8ECT5_9RHOB</name>
<accession>A0A4P8ECT5</accession>
<evidence type="ECO:0000313" key="3">
    <source>
        <dbReference type="Proteomes" id="UP000298631"/>
    </source>
</evidence>
<proteinExistence type="predicted"/>
<feature type="compositionally biased region" description="Acidic residues" evidence="1">
    <location>
        <begin position="59"/>
        <end position="75"/>
    </location>
</feature>
<feature type="compositionally biased region" description="Polar residues" evidence="1">
    <location>
        <begin position="123"/>
        <end position="139"/>
    </location>
</feature>
<dbReference type="AlphaFoldDB" id="A0A4P8ECT5"/>
<dbReference type="EMBL" id="CP039964">
    <property type="protein sequence ID" value="QCO54681.1"/>
    <property type="molecule type" value="Genomic_DNA"/>
</dbReference>
<dbReference type="Proteomes" id="UP000298631">
    <property type="component" value="Chromosome"/>
</dbReference>
<feature type="compositionally biased region" description="Polar residues" evidence="1">
    <location>
        <begin position="634"/>
        <end position="645"/>
    </location>
</feature>
<gene>
    <name evidence="2" type="ORF">EOK75_02020</name>
</gene>
<evidence type="ECO:0000313" key="2">
    <source>
        <dbReference type="EMBL" id="QCO54681.1"/>
    </source>
</evidence>
<sequence length="655" mass="72437">MSANKAGLPDFYPNRDVQFSFGDLYVTKSKLLTHELSNISRIVNVLGGQFSEILHEHEEISEEDSYSEVENETTEENSLTTSSTEALETAANTHQDKSNAFSVSAQVKASYGVIKAQVDSSYDNQNATGSSQSNAQSYARTVVETSRKTVRSRVLNQYRKNTRVRDLEARKMGIDNRGGSTAVAVYRHVSEVHEAVLYKHQKHLFARIFIPTPAENYAKNIAGVLTAASTSPAGLKFTKDGEKIDLSFANLTLAGSTAGTLWIDENWLALAAEFGITDPTPFPTLKFENKASTKELNAQANVTETYDSKVVTFTVPEGYLPDQMDVTPTWGSNKSSDSLHTYVQITIPKHDIWNIGISSHARVTEPLPNFTSQDVADFVDGQLQVNVLTAWTALIHISMLMTYRPNDDTKALWRLAFYNQILDAADGAPTIEDQLGVSRRVNVLANADAAAQMIREELERETIQYVLGTDLNGLDAYHRPPSTDATQYPALNTEKTNDLQYVVGFLASAFDFDKMSYRFLPGYLGAESNRSKLFDGKTSGEVRKFLQAGWAEVILPIRRGEEFKLFYMLETGQIWSSSDDEAPLPNERRYLALSEEIEADRLTSDTDADPVEIDRWTFNLPTPFEIIQDGADISITNPTPASGTDITGGSGDLGG</sequence>
<feature type="region of interest" description="Disordered" evidence="1">
    <location>
        <begin position="59"/>
        <end position="95"/>
    </location>
</feature>
<feature type="region of interest" description="Disordered" evidence="1">
    <location>
        <begin position="633"/>
        <end position="655"/>
    </location>
</feature>